<dbReference type="VEuPathDB" id="CryptoDB:Vbra_2542"/>
<gene>
    <name evidence="2" type="ORF">Vbra_2542</name>
</gene>
<dbReference type="EMBL" id="CDMY01000483">
    <property type="protein sequence ID" value="CEM16796.1"/>
    <property type="molecule type" value="Genomic_DNA"/>
</dbReference>
<evidence type="ECO:0000256" key="1">
    <source>
        <dbReference type="SAM" id="MobiDB-lite"/>
    </source>
</evidence>
<dbReference type="PhylomeDB" id="A0A0G4FQR9"/>
<proteinExistence type="predicted"/>
<accession>A0A0G4FQR9</accession>
<evidence type="ECO:0000313" key="2">
    <source>
        <dbReference type="EMBL" id="CEM16796.1"/>
    </source>
</evidence>
<name>A0A0G4FQR9_VITBC</name>
<dbReference type="InParanoid" id="A0A0G4FQR9"/>
<organism evidence="2 3">
    <name type="scientific">Vitrella brassicaformis (strain CCMP3155)</name>
    <dbReference type="NCBI Taxonomy" id="1169540"/>
    <lineage>
        <taxon>Eukaryota</taxon>
        <taxon>Sar</taxon>
        <taxon>Alveolata</taxon>
        <taxon>Colpodellida</taxon>
        <taxon>Vitrellaceae</taxon>
        <taxon>Vitrella</taxon>
    </lineage>
</organism>
<evidence type="ECO:0000313" key="3">
    <source>
        <dbReference type="Proteomes" id="UP000041254"/>
    </source>
</evidence>
<protein>
    <submittedName>
        <fullName evidence="2">Uncharacterized protein</fullName>
    </submittedName>
</protein>
<dbReference type="AlphaFoldDB" id="A0A0G4FQR9"/>
<feature type="region of interest" description="Disordered" evidence="1">
    <location>
        <begin position="158"/>
        <end position="221"/>
    </location>
</feature>
<keyword evidence="3" id="KW-1185">Reference proteome</keyword>
<dbReference type="Proteomes" id="UP000041254">
    <property type="component" value="Unassembled WGS sequence"/>
</dbReference>
<reference evidence="2 3" key="1">
    <citation type="submission" date="2014-11" db="EMBL/GenBank/DDBJ databases">
        <authorList>
            <person name="Zhu J."/>
            <person name="Qi W."/>
            <person name="Song R."/>
        </authorList>
    </citation>
    <scope>NUCLEOTIDE SEQUENCE [LARGE SCALE GENOMIC DNA]</scope>
</reference>
<sequence>MSRIAPQGVSWTAGSEVTTHASMSEFIMDVIMWTPVANRGQTPWAGVDRHAHGGMLDGLLNHSPHQPPNGCTAVVAGRVDDHDPPLECRILLLTSFDMQFVAYVALGRRVDTNIVVLRVFTTEPPVGGASDAFKDRRPTTAPLVRGMLSNSIADMALSKQEEEADDEEDGADGDGDDDGVSDEDLDGNGDVDRDDDQQQEKEEEDDEGVEEREAKRRRTAG</sequence>
<feature type="compositionally biased region" description="Acidic residues" evidence="1">
    <location>
        <begin position="162"/>
        <end position="210"/>
    </location>
</feature>